<dbReference type="PANTHER" id="PTHR23028">
    <property type="entry name" value="ACETYLTRANSFERASE"/>
    <property type="match status" value="1"/>
</dbReference>
<comment type="caution">
    <text evidence="4">The sequence shown here is derived from an EMBL/GenBank/DDBJ whole genome shotgun (WGS) entry which is preliminary data.</text>
</comment>
<dbReference type="Pfam" id="PF01757">
    <property type="entry name" value="Acyl_transf_3"/>
    <property type="match status" value="1"/>
</dbReference>
<keyword evidence="2" id="KW-0472">Membrane</keyword>
<evidence type="ECO:0000256" key="1">
    <source>
        <dbReference type="SAM" id="MobiDB-lite"/>
    </source>
</evidence>
<reference evidence="4 5" key="1">
    <citation type="submission" date="2020-07" db="EMBL/GenBank/DDBJ databases">
        <title>Sequencing the genomes of 1000 actinobacteria strains.</title>
        <authorList>
            <person name="Klenk H.-P."/>
        </authorList>
    </citation>
    <scope>NUCLEOTIDE SEQUENCE [LARGE SCALE GENOMIC DNA]</scope>
    <source>
        <strain evidence="4 5">DSM 7487</strain>
    </source>
</reference>
<dbReference type="GO" id="GO:0009103">
    <property type="term" value="P:lipopolysaccharide biosynthetic process"/>
    <property type="evidence" value="ECO:0007669"/>
    <property type="project" value="TreeGrafter"/>
</dbReference>
<feature type="compositionally biased region" description="Low complexity" evidence="1">
    <location>
        <begin position="26"/>
        <end position="35"/>
    </location>
</feature>
<organism evidence="4 5">
    <name type="scientific">Kineococcus aurantiacus</name>
    <dbReference type="NCBI Taxonomy" id="37633"/>
    <lineage>
        <taxon>Bacteria</taxon>
        <taxon>Bacillati</taxon>
        <taxon>Actinomycetota</taxon>
        <taxon>Actinomycetes</taxon>
        <taxon>Kineosporiales</taxon>
        <taxon>Kineosporiaceae</taxon>
        <taxon>Kineococcus</taxon>
    </lineage>
</organism>
<protein>
    <submittedName>
        <fullName evidence="4">Peptidoglycan/LPS O-acetylase OafA/YrhL</fullName>
    </submittedName>
</protein>
<proteinExistence type="predicted"/>
<name>A0A7Y9DL91_9ACTN</name>
<evidence type="ECO:0000313" key="5">
    <source>
        <dbReference type="Proteomes" id="UP000521922"/>
    </source>
</evidence>
<feature type="transmembrane region" description="Helical" evidence="2">
    <location>
        <begin position="307"/>
        <end position="324"/>
    </location>
</feature>
<evidence type="ECO:0000313" key="4">
    <source>
        <dbReference type="EMBL" id="NYD22590.1"/>
    </source>
</evidence>
<dbReference type="RefSeq" id="WP_218884988.1">
    <property type="nucleotide sequence ID" value="NZ_BAAAGN010000012.1"/>
</dbReference>
<dbReference type="InterPro" id="IPR002656">
    <property type="entry name" value="Acyl_transf_3_dom"/>
</dbReference>
<feature type="transmembrane region" description="Helical" evidence="2">
    <location>
        <begin position="120"/>
        <end position="141"/>
    </location>
</feature>
<keyword evidence="2" id="KW-1133">Transmembrane helix</keyword>
<feature type="transmembrane region" description="Helical" evidence="2">
    <location>
        <begin position="255"/>
        <end position="276"/>
    </location>
</feature>
<feature type="transmembrane region" description="Helical" evidence="2">
    <location>
        <begin position="227"/>
        <end position="250"/>
    </location>
</feature>
<accession>A0A7Y9DL91</accession>
<keyword evidence="5" id="KW-1185">Reference proteome</keyword>
<feature type="domain" description="Acyltransferase 3" evidence="3">
    <location>
        <begin position="86"/>
        <end position="398"/>
    </location>
</feature>
<dbReference type="GO" id="GO:0016747">
    <property type="term" value="F:acyltransferase activity, transferring groups other than amino-acyl groups"/>
    <property type="evidence" value="ECO:0007669"/>
    <property type="project" value="InterPro"/>
</dbReference>
<dbReference type="EMBL" id="JACCBB010000001">
    <property type="protein sequence ID" value="NYD22590.1"/>
    <property type="molecule type" value="Genomic_DNA"/>
</dbReference>
<evidence type="ECO:0000259" key="3">
    <source>
        <dbReference type="Pfam" id="PF01757"/>
    </source>
</evidence>
<feature type="transmembrane region" description="Helical" evidence="2">
    <location>
        <begin position="282"/>
        <end position="300"/>
    </location>
</feature>
<feature type="transmembrane region" description="Helical" evidence="2">
    <location>
        <begin position="90"/>
        <end position="108"/>
    </location>
</feature>
<feature type="transmembrane region" description="Helical" evidence="2">
    <location>
        <begin position="384"/>
        <end position="403"/>
    </location>
</feature>
<feature type="transmembrane region" description="Helical" evidence="2">
    <location>
        <begin position="360"/>
        <end position="378"/>
    </location>
</feature>
<dbReference type="GO" id="GO:0016020">
    <property type="term" value="C:membrane"/>
    <property type="evidence" value="ECO:0007669"/>
    <property type="project" value="TreeGrafter"/>
</dbReference>
<dbReference type="PANTHER" id="PTHR23028:SF53">
    <property type="entry name" value="ACYL_TRANSF_3 DOMAIN-CONTAINING PROTEIN"/>
    <property type="match status" value="1"/>
</dbReference>
<keyword evidence="2" id="KW-0812">Transmembrane</keyword>
<dbReference type="AlphaFoldDB" id="A0A7Y9DL91"/>
<feature type="transmembrane region" description="Helical" evidence="2">
    <location>
        <begin position="161"/>
        <end position="179"/>
    </location>
</feature>
<feature type="transmembrane region" description="Helical" evidence="2">
    <location>
        <begin position="330"/>
        <end position="348"/>
    </location>
</feature>
<evidence type="ECO:0000256" key="2">
    <source>
        <dbReference type="SAM" id="Phobius"/>
    </source>
</evidence>
<dbReference type="Proteomes" id="UP000521922">
    <property type="component" value="Unassembled WGS sequence"/>
</dbReference>
<feature type="region of interest" description="Disordered" evidence="1">
    <location>
        <begin position="1"/>
        <end position="75"/>
    </location>
</feature>
<dbReference type="InterPro" id="IPR050879">
    <property type="entry name" value="Acyltransferase_3"/>
</dbReference>
<gene>
    <name evidence="4" type="ORF">BJ968_002130</name>
</gene>
<sequence length="427" mass="45408">MSTNPGRPAGRRAHHPDVRLQHGWTRGSPAAPAIPSRRRSDRPSGPGGRSPGPTPAPGAPSTSGPGGRARSQARQTLAEAFDPRSNALDLLRLALATTVAVVHTLLIGTGHQPRTGSTDLGSLAVDAFFVLSGFLVTRSYLRLGSLRRFAWHRALRILPGFWLSLLLTALVVAPLLAVLEGRPAASVFAGPASALDYLSRNAFLQIQQFGIAGLPTGGGAPDVVNGALWTLFFEASCYAIVAALGVLGVLRRQRWLVLTLLVALWALTVAATAGFNPLGSELMLRLSFVFLLGAGGHLFADRIPVRGWVAALSLVLVLVGLVALPDYRALAGPAFAYLCLWAVVRCPWRPHLRADLSYGTYVWHWPIAQLLFALGAAALNAVPFLALGLAVTAAVATASWLLVERPALGWKNAAWVTRTPRALRPRP</sequence>